<dbReference type="GO" id="GO:0016787">
    <property type="term" value="F:hydrolase activity"/>
    <property type="evidence" value="ECO:0007669"/>
    <property type="project" value="UniProtKB-KW"/>
</dbReference>
<dbReference type="FunFam" id="3.40.850.10:FF:000340">
    <property type="entry name" value="Kinesin-like protein"/>
    <property type="match status" value="1"/>
</dbReference>
<dbReference type="OrthoDB" id="3176171at2759"/>
<dbReference type="InterPro" id="IPR036961">
    <property type="entry name" value="Kinesin_motor_dom_sf"/>
</dbReference>
<evidence type="ECO:0000256" key="8">
    <source>
        <dbReference type="SAM" id="MobiDB-lite"/>
    </source>
</evidence>
<dbReference type="InterPro" id="IPR027640">
    <property type="entry name" value="Kinesin-like_fam"/>
</dbReference>
<feature type="compositionally biased region" description="Polar residues" evidence="8">
    <location>
        <begin position="313"/>
        <end position="334"/>
    </location>
</feature>
<dbReference type="Pfam" id="PF00225">
    <property type="entry name" value="Kinesin"/>
    <property type="match status" value="1"/>
</dbReference>
<dbReference type="SMART" id="SM00129">
    <property type="entry name" value="KISc"/>
    <property type="match status" value="1"/>
</dbReference>
<evidence type="ECO:0000256" key="6">
    <source>
        <dbReference type="PROSITE-ProRule" id="PRU00283"/>
    </source>
</evidence>
<feature type="compositionally biased region" description="Polar residues" evidence="8">
    <location>
        <begin position="177"/>
        <end position="188"/>
    </location>
</feature>
<dbReference type="EMBL" id="BJWL01000020">
    <property type="protein sequence ID" value="GFZ08996.1"/>
    <property type="molecule type" value="Genomic_DNA"/>
</dbReference>
<keyword evidence="7" id="KW-0175">Coiled coil</keyword>
<gene>
    <name evidence="10" type="ORF">Acr_20g0008040</name>
</gene>
<dbReference type="InterPro" id="IPR027417">
    <property type="entry name" value="P-loop_NTPase"/>
</dbReference>
<feature type="domain" description="Kinesin motor" evidence="9">
    <location>
        <begin position="1"/>
        <end position="158"/>
    </location>
</feature>
<keyword evidence="10" id="KW-0378">Hydrolase</keyword>
<dbReference type="PRINTS" id="PR00380">
    <property type="entry name" value="KINESINHEAVY"/>
</dbReference>
<feature type="compositionally biased region" description="Polar residues" evidence="8">
    <location>
        <begin position="260"/>
        <end position="277"/>
    </location>
</feature>
<dbReference type="GO" id="GO:0005524">
    <property type="term" value="F:ATP binding"/>
    <property type="evidence" value="ECO:0007669"/>
    <property type="project" value="InterPro"/>
</dbReference>
<evidence type="ECO:0000256" key="7">
    <source>
        <dbReference type="SAM" id="Coils"/>
    </source>
</evidence>
<comment type="caution">
    <text evidence="6">Lacks conserved residue(s) required for the propagation of feature annotation.</text>
</comment>
<keyword evidence="11" id="KW-1185">Reference proteome</keyword>
<organism evidence="10 11">
    <name type="scientific">Actinidia rufa</name>
    <dbReference type="NCBI Taxonomy" id="165716"/>
    <lineage>
        <taxon>Eukaryota</taxon>
        <taxon>Viridiplantae</taxon>
        <taxon>Streptophyta</taxon>
        <taxon>Embryophyta</taxon>
        <taxon>Tracheophyta</taxon>
        <taxon>Spermatophyta</taxon>
        <taxon>Magnoliopsida</taxon>
        <taxon>eudicotyledons</taxon>
        <taxon>Gunneridae</taxon>
        <taxon>Pentapetalae</taxon>
        <taxon>asterids</taxon>
        <taxon>Ericales</taxon>
        <taxon>Actinidiaceae</taxon>
        <taxon>Actinidia</taxon>
    </lineage>
</organism>
<dbReference type="PANTHER" id="PTHR47971:SF8">
    <property type="entry name" value="KINESIN-LIKE PROTEIN"/>
    <property type="match status" value="1"/>
</dbReference>
<evidence type="ECO:0000256" key="3">
    <source>
        <dbReference type="ARBA" id="ARBA00022701"/>
    </source>
</evidence>
<protein>
    <submittedName>
        <fullName evidence="10">P-loop containing nucleoside triphosphate hydrolases superfamily protein</fullName>
    </submittedName>
</protein>
<feature type="region of interest" description="Disordered" evidence="8">
    <location>
        <begin position="160"/>
        <end position="188"/>
    </location>
</feature>
<proteinExistence type="inferred from homology"/>
<dbReference type="GO" id="GO:0003777">
    <property type="term" value="F:microtubule motor activity"/>
    <property type="evidence" value="ECO:0007669"/>
    <property type="project" value="InterPro"/>
</dbReference>
<comment type="similarity">
    <text evidence="6">Belongs to the TRAFAC class myosin-kinesin ATPase superfamily. Kinesin family.</text>
</comment>
<sequence>MREDGRQQVCIVGLQEFEVSDVQIVKEYILRGEMQQGVQALLALMRNLLGQEWEGCGKDSFIDLAGSERGADTTDNDRQTRIEGAEINKSLLALKECIRALDNDQIHIPFRGSKLTEVLRDSFVGNSRTVMISCISPNAGSCEHTLNTLRYADRVKSLSKSGNAKKDQVASLVPPTNKDSISTSSFPVSTDAEDVYEQHQELKAVETGRKFVDKENLSYNPLESNKQPSSFPSKYPFNGREDVGVTSGTIERQRVGKQNFGGSTSQLNSSSYPQNSVDTEERLQKVSPPRRKDQRDEKSEKLGNWLKKDGSGSDFSTTSYKQQSMSSFTSNNIESSKREPEQPPPDRNIKELLEEEEALIAAHRKEIEDTMEVVREEMKLLAEVDQPGSLIDNYVTQLSFVLSRKAASLVSLQARLARFQHRLKEQEILTRKRVPR</sequence>
<comment type="caution">
    <text evidence="10">The sequence shown here is derived from an EMBL/GenBank/DDBJ whole genome shotgun (WGS) entry which is preliminary data.</text>
</comment>
<dbReference type="GO" id="GO:0008017">
    <property type="term" value="F:microtubule binding"/>
    <property type="evidence" value="ECO:0007669"/>
    <property type="project" value="InterPro"/>
</dbReference>
<keyword evidence="5" id="KW-0206">Cytoskeleton</keyword>
<name>A0A7J0GDT9_9ERIC</name>
<evidence type="ECO:0000256" key="4">
    <source>
        <dbReference type="ARBA" id="ARBA00023175"/>
    </source>
</evidence>
<evidence type="ECO:0000256" key="1">
    <source>
        <dbReference type="ARBA" id="ARBA00004245"/>
    </source>
</evidence>
<evidence type="ECO:0000313" key="10">
    <source>
        <dbReference type="EMBL" id="GFZ08996.1"/>
    </source>
</evidence>
<feature type="compositionally biased region" description="Polar residues" evidence="8">
    <location>
        <begin position="218"/>
        <end position="232"/>
    </location>
</feature>
<accession>A0A7J0GDT9</accession>
<evidence type="ECO:0000256" key="2">
    <source>
        <dbReference type="ARBA" id="ARBA00022490"/>
    </source>
</evidence>
<keyword evidence="2" id="KW-0963">Cytoplasm</keyword>
<feature type="compositionally biased region" description="Basic and acidic residues" evidence="8">
    <location>
        <begin position="279"/>
        <end position="311"/>
    </location>
</feature>
<dbReference type="PANTHER" id="PTHR47971">
    <property type="entry name" value="KINESIN-RELATED PROTEIN 6"/>
    <property type="match status" value="1"/>
</dbReference>
<dbReference type="GO" id="GO:0007018">
    <property type="term" value="P:microtubule-based movement"/>
    <property type="evidence" value="ECO:0007669"/>
    <property type="project" value="InterPro"/>
</dbReference>
<reference evidence="10 11" key="1">
    <citation type="submission" date="2019-07" db="EMBL/GenBank/DDBJ databases">
        <title>De Novo Assembly of kiwifruit Actinidia rufa.</title>
        <authorList>
            <person name="Sugita-Konishi S."/>
            <person name="Sato K."/>
            <person name="Mori E."/>
            <person name="Abe Y."/>
            <person name="Kisaki G."/>
            <person name="Hamano K."/>
            <person name="Suezawa K."/>
            <person name="Otani M."/>
            <person name="Fukuda T."/>
            <person name="Manabe T."/>
            <person name="Gomi K."/>
            <person name="Tabuchi M."/>
            <person name="Akimitsu K."/>
            <person name="Kataoka I."/>
        </authorList>
    </citation>
    <scope>NUCLEOTIDE SEQUENCE [LARGE SCALE GENOMIC DNA]</scope>
    <source>
        <strain evidence="11">cv. Fuchu</strain>
    </source>
</reference>
<dbReference type="SUPFAM" id="SSF52540">
    <property type="entry name" value="P-loop containing nucleoside triphosphate hydrolases"/>
    <property type="match status" value="1"/>
</dbReference>
<keyword evidence="4" id="KW-0505">Motor protein</keyword>
<dbReference type="GO" id="GO:0007019">
    <property type="term" value="P:microtubule depolymerization"/>
    <property type="evidence" value="ECO:0007669"/>
    <property type="project" value="TreeGrafter"/>
</dbReference>
<dbReference type="Gene3D" id="3.40.850.10">
    <property type="entry name" value="Kinesin motor domain"/>
    <property type="match status" value="1"/>
</dbReference>
<evidence type="ECO:0000313" key="11">
    <source>
        <dbReference type="Proteomes" id="UP000585474"/>
    </source>
</evidence>
<dbReference type="Proteomes" id="UP000585474">
    <property type="component" value="Unassembled WGS sequence"/>
</dbReference>
<feature type="region of interest" description="Disordered" evidence="8">
    <location>
        <begin position="218"/>
        <end position="347"/>
    </location>
</feature>
<dbReference type="InterPro" id="IPR001752">
    <property type="entry name" value="Kinesin_motor_dom"/>
</dbReference>
<dbReference type="GO" id="GO:0005874">
    <property type="term" value="C:microtubule"/>
    <property type="evidence" value="ECO:0007669"/>
    <property type="project" value="UniProtKB-KW"/>
</dbReference>
<evidence type="ECO:0000259" key="9">
    <source>
        <dbReference type="PROSITE" id="PS50067"/>
    </source>
</evidence>
<comment type="subcellular location">
    <subcellularLocation>
        <location evidence="1">Cytoplasm</location>
        <location evidence="1">Cytoskeleton</location>
    </subcellularLocation>
</comment>
<keyword evidence="3" id="KW-0493">Microtubule</keyword>
<evidence type="ECO:0000256" key="5">
    <source>
        <dbReference type="ARBA" id="ARBA00023212"/>
    </source>
</evidence>
<dbReference type="AlphaFoldDB" id="A0A7J0GDT9"/>
<dbReference type="PROSITE" id="PS50067">
    <property type="entry name" value="KINESIN_MOTOR_2"/>
    <property type="match status" value="1"/>
</dbReference>
<feature type="coiled-coil region" evidence="7">
    <location>
        <begin position="353"/>
        <end position="384"/>
    </location>
</feature>